<accession>A0A364NWY0</accession>
<evidence type="ECO:0008006" key="4">
    <source>
        <dbReference type="Google" id="ProtNLM"/>
    </source>
</evidence>
<keyword evidence="1" id="KW-0732">Signal</keyword>
<dbReference type="PIRSF" id="PIRSF029720">
    <property type="entry name" value="UCP029720"/>
    <property type="match status" value="1"/>
</dbReference>
<evidence type="ECO:0000256" key="1">
    <source>
        <dbReference type="SAM" id="SignalP"/>
    </source>
</evidence>
<name>A0A364NWY0_9PROT</name>
<evidence type="ECO:0000313" key="2">
    <source>
        <dbReference type="EMBL" id="RAU21417.1"/>
    </source>
</evidence>
<feature type="signal peptide" evidence="1">
    <location>
        <begin position="1"/>
        <end position="21"/>
    </location>
</feature>
<dbReference type="AlphaFoldDB" id="A0A364NWY0"/>
<gene>
    <name evidence="2" type="ORF">CU669_13400</name>
</gene>
<dbReference type="RefSeq" id="WP_112145510.1">
    <property type="nucleotide sequence ID" value="NZ_PGTO01000010.1"/>
</dbReference>
<protein>
    <recommendedName>
        <fullName evidence="4">ATP-binding protein</fullName>
    </recommendedName>
</protein>
<dbReference type="Pfam" id="PF03640">
    <property type="entry name" value="Lipoprotein_15"/>
    <property type="match status" value="2"/>
</dbReference>
<reference evidence="2 3" key="1">
    <citation type="submission" date="2017-11" db="EMBL/GenBank/DDBJ databases">
        <title>Draft genome sequence of magnetotactic bacterium Magnetospirillum kuznetsovii LBB-42.</title>
        <authorList>
            <person name="Grouzdev D.S."/>
            <person name="Rysina M.S."/>
            <person name="Baslerov R.V."/>
            <person name="Koziaeva V."/>
        </authorList>
    </citation>
    <scope>NUCLEOTIDE SEQUENCE [LARGE SCALE GENOMIC DNA]</scope>
    <source>
        <strain evidence="2 3">LBB-42</strain>
    </source>
</reference>
<sequence>MNIRSFAIAAAALLAASAAVAAPAMTGQSAKGPVLTDAKGMTLYTFDKDAGGMSNCVDACAQNWPPLMAASGAMAEGDYSVIKRADGSMQWAYKGKPLYLWSKDSKPGDTTGDGFKDIWHVAKP</sequence>
<organism evidence="2 3">
    <name type="scientific">Paramagnetospirillum kuznetsovii</name>
    <dbReference type="NCBI Taxonomy" id="2053833"/>
    <lineage>
        <taxon>Bacteria</taxon>
        <taxon>Pseudomonadati</taxon>
        <taxon>Pseudomonadota</taxon>
        <taxon>Alphaproteobacteria</taxon>
        <taxon>Rhodospirillales</taxon>
        <taxon>Magnetospirillaceae</taxon>
        <taxon>Paramagnetospirillum</taxon>
    </lineage>
</organism>
<dbReference type="InterPro" id="IPR014558">
    <property type="entry name" value="UCP029720"/>
</dbReference>
<dbReference type="InterPro" id="IPR005297">
    <property type="entry name" value="Lipoprotein_repeat"/>
</dbReference>
<evidence type="ECO:0000313" key="3">
    <source>
        <dbReference type="Proteomes" id="UP000251075"/>
    </source>
</evidence>
<comment type="caution">
    <text evidence="2">The sequence shown here is derived from an EMBL/GenBank/DDBJ whole genome shotgun (WGS) entry which is preliminary data.</text>
</comment>
<dbReference type="GO" id="GO:0043448">
    <property type="term" value="P:alkane catabolic process"/>
    <property type="evidence" value="ECO:0007669"/>
    <property type="project" value="TreeGrafter"/>
</dbReference>
<proteinExistence type="predicted"/>
<dbReference type="Proteomes" id="UP000251075">
    <property type="component" value="Unassembled WGS sequence"/>
</dbReference>
<feature type="chain" id="PRO_5016760970" description="ATP-binding protein" evidence="1">
    <location>
        <begin position="22"/>
        <end position="124"/>
    </location>
</feature>
<dbReference type="PANTHER" id="PTHR39335:SF1">
    <property type="entry name" value="BLL4220 PROTEIN"/>
    <property type="match status" value="1"/>
</dbReference>
<dbReference type="OrthoDB" id="9800666at2"/>
<dbReference type="PANTHER" id="PTHR39335">
    <property type="entry name" value="BLL4220 PROTEIN"/>
    <property type="match status" value="1"/>
</dbReference>
<keyword evidence="3" id="KW-1185">Reference proteome</keyword>
<dbReference type="EMBL" id="PGTO01000010">
    <property type="protein sequence ID" value="RAU21417.1"/>
    <property type="molecule type" value="Genomic_DNA"/>
</dbReference>